<evidence type="ECO:0000313" key="5">
    <source>
        <dbReference type="EMBL" id="ABW31067.1"/>
    </source>
</evidence>
<dbReference type="Pfam" id="PF12833">
    <property type="entry name" value="HTH_18"/>
    <property type="match status" value="1"/>
</dbReference>
<protein>
    <submittedName>
        <fullName evidence="5">Transcriptional Regulator, AraC family</fullName>
    </submittedName>
</protein>
<feature type="domain" description="HTH araC/xylS-type" evidence="4">
    <location>
        <begin position="160"/>
        <end position="258"/>
    </location>
</feature>
<reference evidence="5 6" key="1">
    <citation type="journal article" date="2008" name="Proc. Natl. Acad. Sci. U.S.A.">
        <title>Niche adaptation and genome expansion in the chlorophyll d-producing cyanobacterium Acaryochloris marina.</title>
        <authorList>
            <person name="Swingley W.D."/>
            <person name="Chen M."/>
            <person name="Cheung P.C."/>
            <person name="Conrad A.L."/>
            <person name="Dejesa L.C."/>
            <person name="Hao J."/>
            <person name="Honchak B.M."/>
            <person name="Karbach L.E."/>
            <person name="Kurdoglu A."/>
            <person name="Lahiri S."/>
            <person name="Mastrian S.D."/>
            <person name="Miyashita H."/>
            <person name="Page L."/>
            <person name="Ramakrishna P."/>
            <person name="Satoh S."/>
            <person name="Sattley W.M."/>
            <person name="Shimada Y."/>
            <person name="Taylor H.L."/>
            <person name="Tomo T."/>
            <person name="Tsuchiya T."/>
            <person name="Wang Z.T."/>
            <person name="Raymond J."/>
            <person name="Mimuro M."/>
            <person name="Blankenship R.E."/>
            <person name="Touchman J.W."/>
        </authorList>
    </citation>
    <scope>NUCLEOTIDE SEQUENCE [LARGE SCALE GENOMIC DNA]</scope>
    <source>
        <strain evidence="6">MBIC 11017</strain>
    </source>
</reference>
<evidence type="ECO:0000256" key="1">
    <source>
        <dbReference type="ARBA" id="ARBA00023015"/>
    </source>
</evidence>
<evidence type="ECO:0000256" key="3">
    <source>
        <dbReference type="ARBA" id="ARBA00023163"/>
    </source>
</evidence>
<dbReference type="GO" id="GO:0003700">
    <property type="term" value="F:DNA-binding transcription factor activity"/>
    <property type="evidence" value="ECO:0007669"/>
    <property type="project" value="InterPro"/>
</dbReference>
<dbReference type="InterPro" id="IPR009057">
    <property type="entry name" value="Homeodomain-like_sf"/>
</dbReference>
<dbReference type="PANTHER" id="PTHR46796">
    <property type="entry name" value="HTH-TYPE TRANSCRIPTIONAL ACTIVATOR RHAS-RELATED"/>
    <property type="match status" value="1"/>
</dbReference>
<dbReference type="EMBL" id="CP000828">
    <property type="protein sequence ID" value="ABW31067.1"/>
    <property type="molecule type" value="Genomic_DNA"/>
</dbReference>
<dbReference type="InterPro" id="IPR050204">
    <property type="entry name" value="AraC_XylS_family_regulators"/>
</dbReference>
<evidence type="ECO:0000256" key="2">
    <source>
        <dbReference type="ARBA" id="ARBA00023125"/>
    </source>
</evidence>
<dbReference type="KEGG" id="amr:AM1_6135"/>
<dbReference type="Gene3D" id="1.10.10.60">
    <property type="entry name" value="Homeodomain-like"/>
    <property type="match status" value="2"/>
</dbReference>
<dbReference type="SMART" id="SM00342">
    <property type="entry name" value="HTH_ARAC"/>
    <property type="match status" value="1"/>
</dbReference>
<dbReference type="InterPro" id="IPR018060">
    <property type="entry name" value="HTH_AraC"/>
</dbReference>
<dbReference type="HOGENOM" id="CLU_000445_88_4_3"/>
<dbReference type="PANTHER" id="PTHR46796:SF6">
    <property type="entry name" value="ARAC SUBFAMILY"/>
    <property type="match status" value="1"/>
</dbReference>
<evidence type="ECO:0000259" key="4">
    <source>
        <dbReference type="PROSITE" id="PS01124"/>
    </source>
</evidence>
<dbReference type="InterPro" id="IPR020449">
    <property type="entry name" value="Tscrpt_reg_AraC-type_HTH"/>
</dbReference>
<accession>B0C4S9</accession>
<evidence type="ECO:0000313" key="6">
    <source>
        <dbReference type="Proteomes" id="UP000000268"/>
    </source>
</evidence>
<dbReference type="AlphaFoldDB" id="B0C4S9"/>
<dbReference type="Proteomes" id="UP000000268">
    <property type="component" value="Chromosome"/>
</dbReference>
<gene>
    <name evidence="5" type="ordered locus">AM1_6135</name>
</gene>
<keyword evidence="1" id="KW-0805">Transcription regulation</keyword>
<keyword evidence="3" id="KW-0804">Transcription</keyword>
<keyword evidence="2" id="KW-0238">DNA-binding</keyword>
<dbReference type="SUPFAM" id="SSF46689">
    <property type="entry name" value="Homeodomain-like"/>
    <property type="match status" value="2"/>
</dbReference>
<sequence>MEEPGELSTPGLAQHALLVTMSQGSTQQLTRIGNQTYKGENPVGAFWLATANTPATWAWNSIDEVIAIIIEPSHLQQVAAETECLDPSSVELKNVTFGMDPQLSFFARTCRQEVMRREVGDRIYTDSLANLISLHLLRNYCTHQPLIRKYGSGIGSKRLRNVLDYIDANLDQNMGLADLAAVVDLSQHHFSSMFKESMGVPPYRYVLQRRIQQAKQLLKNDSLSITDIALTCGFADQSHMTKHFRKTVGITPKTYRENSTI</sequence>
<dbReference type="eggNOG" id="COG4977">
    <property type="taxonomic scope" value="Bacteria"/>
</dbReference>
<dbReference type="PROSITE" id="PS01124">
    <property type="entry name" value="HTH_ARAC_FAMILY_2"/>
    <property type="match status" value="1"/>
</dbReference>
<organism evidence="5 6">
    <name type="scientific">Acaryochloris marina (strain MBIC 11017)</name>
    <dbReference type="NCBI Taxonomy" id="329726"/>
    <lineage>
        <taxon>Bacteria</taxon>
        <taxon>Bacillati</taxon>
        <taxon>Cyanobacteriota</taxon>
        <taxon>Cyanophyceae</taxon>
        <taxon>Acaryochloridales</taxon>
        <taxon>Acaryochloridaceae</taxon>
        <taxon>Acaryochloris</taxon>
    </lineage>
</organism>
<proteinExistence type="predicted"/>
<dbReference type="PRINTS" id="PR00032">
    <property type="entry name" value="HTHARAC"/>
</dbReference>
<dbReference type="GO" id="GO:0043565">
    <property type="term" value="F:sequence-specific DNA binding"/>
    <property type="evidence" value="ECO:0007669"/>
    <property type="project" value="InterPro"/>
</dbReference>
<keyword evidence="6" id="KW-1185">Reference proteome</keyword>
<name>B0C4S9_ACAM1</name>